<dbReference type="GO" id="GO:0005881">
    <property type="term" value="C:cytoplasmic microtubule"/>
    <property type="evidence" value="ECO:0007669"/>
    <property type="project" value="TreeGrafter"/>
</dbReference>
<feature type="region of interest" description="Disordered" evidence="4">
    <location>
        <begin position="1104"/>
        <end position="1154"/>
    </location>
</feature>
<dbReference type="GO" id="GO:0001708">
    <property type="term" value="P:cell fate specification"/>
    <property type="evidence" value="ECO:0007669"/>
    <property type="project" value="TreeGrafter"/>
</dbReference>
<dbReference type="GO" id="GO:0030877">
    <property type="term" value="C:beta-catenin destruction complex"/>
    <property type="evidence" value="ECO:0007669"/>
    <property type="project" value="TreeGrafter"/>
</dbReference>
<feature type="non-terminal residue" evidence="6">
    <location>
        <position position="1"/>
    </location>
</feature>
<dbReference type="Proteomes" id="UP001174909">
    <property type="component" value="Unassembled WGS sequence"/>
</dbReference>
<dbReference type="GO" id="GO:0007389">
    <property type="term" value="P:pattern specification process"/>
    <property type="evidence" value="ECO:0007669"/>
    <property type="project" value="TreeGrafter"/>
</dbReference>
<dbReference type="PANTHER" id="PTHR12607">
    <property type="entry name" value="ADENOMATOUS POLYPOSIS COLI PROTEIN FAMILY"/>
    <property type="match status" value="1"/>
</dbReference>
<keyword evidence="7" id="KW-1185">Reference proteome</keyword>
<sequence>PPPPLSLSLFPLSLSLSPLSLPPPPSPPSSTIPPSFFISSSLYSLFPPPIPSLLPLSSLRAQILHHSAKMEHLKKNYVNQLTNALRDQQKYTPGSQEFQEVHRLVKHIVQDMHAQIGTPEDCNVREHAEREKLLEIEEQLKAFKHSRFKPLSSPENSQVSGRDGSSQWSSPPLSHNSDENSLLTEMHNPSSHHHSAMTQSQNESGFCEVDSDVTASSHHRSKQIHSPNSTEFLTYSSDLSGTTAPVLRYYNMQRSASVEDTSAQDQEGPADVLAALIKNTPQLHRSNAKYRTATSLSQDTYSSEFRPPFIGHPPNSISLSQSSARAYPPYYRKPGSPASSSDTSSMTSSVAHRLGSGPGSMVSFTTDSSTRSNTTNKGLLPRPPSLASTSGSAPSVLSKPGYPSFGEFSQRSRSEYSFPSYTPSLATTYDSDNDEDPPAIKPSPKHSRDGGPMGRRQNVQLRKQHKDGSPMEVYGRRREGKRMQPNQPRIPEEGSERDSFTMKLEMVLSVLSLVLNNKDQTDADAARMLLALSQSPETCSVMRQSACMNMLIQIMHNIDRKGEKSHREVRAKAAEALRNIVESTDKTRQGKHELCVLAVLEKIRGHCDAIFEFIHSIPSTRKVEASERELLQNSCEFLIQPMRKLYKYSNEKDHYRPAVLTLGGLQATAELLVVNFRLMTSQKPGTATEKPVCHSTKTIAFAISILVNLTHGDIHNKSALCMFPDLLKALMHHLRLKQETLITSGAQLLRNLSWKATADIKDSLLKCDAAIVLIEALRYVSDEQTIQHITSALWNLSAHSMENRDKICTTDTGLKQLVELLSYNSPTGTPVVVENIGGILKNLSVVIMQQEEYRKKFRRSGGLGKLVQHLKSKNKTVLANATGTLWNLSARFPEDQKTLWDLGCVPLLDVLQTAHHKNIAEYARGALRNLLAFGRSNGWTSKSDVTAYNIKTQRELSKSLCYAANQVFNHPSSQGKHSNESLHSRRSQPAKTLGSDGPLDQMRLSNEQITSGGSMRDSARTLRGCDSKDGGDGDSSGEEYVQMERNRLKFNRVASVPETVRNHKENEWSSYMPGSHGPSGKQSLFMASQGFPGEKVVDVRRKKTSQGVIRVKDQTGLRSLSQSESYHLSSTSNSDGHSGSGASFCMPQQLSNEPGETASAILPYSDLSHSTRHGGPVMYSADLEVDDEESDSIDQPLPIHRKQSDGGYHPRNLGNRGMGMVPKSPSIGGTINLALDGLLHGDSTKVTSV</sequence>
<feature type="compositionally biased region" description="Low complexity" evidence="4">
    <location>
        <begin position="1119"/>
        <end position="1141"/>
    </location>
</feature>
<feature type="repeat" description="ARM" evidence="3">
    <location>
        <begin position="861"/>
        <end position="889"/>
    </location>
</feature>
<dbReference type="Pfam" id="PF00514">
    <property type="entry name" value="Arm"/>
    <property type="match status" value="1"/>
</dbReference>
<comment type="similarity">
    <text evidence="1">Belongs to the adenomatous polyposis coli (APC) family.</text>
</comment>
<dbReference type="PROSITE" id="PS50176">
    <property type="entry name" value="ARM_REPEAT"/>
    <property type="match status" value="1"/>
</dbReference>
<feature type="compositionally biased region" description="Basic and acidic residues" evidence="4">
    <location>
        <begin position="466"/>
        <end position="477"/>
    </location>
</feature>
<comment type="caution">
    <text evidence="6">The sequence shown here is derived from an EMBL/GenBank/DDBJ whole genome shotgun (WGS) entry which is preliminary data.</text>
</comment>
<feature type="region of interest" description="Disordered" evidence="4">
    <location>
        <begin position="1185"/>
        <end position="1222"/>
    </location>
</feature>
<dbReference type="EMBL" id="CASHTH010002637">
    <property type="protein sequence ID" value="CAI8032980.1"/>
    <property type="molecule type" value="Genomic_DNA"/>
</dbReference>
<feature type="compositionally biased region" description="Low complexity" evidence="4">
    <location>
        <begin position="363"/>
        <end position="375"/>
    </location>
</feature>
<feature type="compositionally biased region" description="Basic and acidic residues" evidence="4">
    <location>
        <begin position="1017"/>
        <end position="1031"/>
    </location>
</feature>
<evidence type="ECO:0000256" key="1">
    <source>
        <dbReference type="ARBA" id="ARBA00009051"/>
    </source>
</evidence>
<dbReference type="PANTHER" id="PTHR12607:SF12">
    <property type="entry name" value="APC-LIKE, ISOFORM A-RELATED"/>
    <property type="match status" value="1"/>
</dbReference>
<keyword evidence="5" id="KW-0732">Signal</keyword>
<dbReference type="SMART" id="SM00185">
    <property type="entry name" value="ARM"/>
    <property type="match status" value="6"/>
</dbReference>
<feature type="compositionally biased region" description="Polar residues" evidence="4">
    <location>
        <begin position="153"/>
        <end position="189"/>
    </location>
</feature>
<feature type="compositionally biased region" description="Low complexity" evidence="4">
    <location>
        <begin position="336"/>
        <end position="349"/>
    </location>
</feature>
<feature type="region of interest" description="Disordered" evidence="4">
    <location>
        <begin position="328"/>
        <end position="497"/>
    </location>
</feature>
<name>A0AA35WZZ1_GEOBA</name>
<dbReference type="GO" id="GO:0016477">
    <property type="term" value="P:cell migration"/>
    <property type="evidence" value="ECO:0007669"/>
    <property type="project" value="TreeGrafter"/>
</dbReference>
<gene>
    <name evidence="6" type="ORF">GBAR_LOCUS18611</name>
</gene>
<dbReference type="GO" id="GO:0090090">
    <property type="term" value="P:negative regulation of canonical Wnt signaling pathway"/>
    <property type="evidence" value="ECO:0007669"/>
    <property type="project" value="TreeGrafter"/>
</dbReference>
<feature type="compositionally biased region" description="Polar residues" evidence="4">
    <location>
        <begin position="1003"/>
        <end position="1013"/>
    </location>
</feature>
<feature type="region of interest" description="Disordered" evidence="4">
    <location>
        <begin position="970"/>
        <end position="1038"/>
    </location>
</feature>
<dbReference type="Gene3D" id="1.25.10.10">
    <property type="entry name" value="Leucine-rich Repeat Variant"/>
    <property type="match status" value="1"/>
</dbReference>
<feature type="compositionally biased region" description="Polar residues" evidence="4">
    <location>
        <begin position="407"/>
        <end position="430"/>
    </location>
</feature>
<evidence type="ECO:0000313" key="6">
    <source>
        <dbReference type="EMBL" id="CAI8032980.1"/>
    </source>
</evidence>
<reference evidence="6" key="1">
    <citation type="submission" date="2023-03" db="EMBL/GenBank/DDBJ databases">
        <authorList>
            <person name="Steffen K."/>
            <person name="Cardenas P."/>
        </authorList>
    </citation>
    <scope>NUCLEOTIDE SEQUENCE</scope>
</reference>
<dbReference type="GO" id="GO:0008017">
    <property type="term" value="F:microtubule binding"/>
    <property type="evidence" value="ECO:0007669"/>
    <property type="project" value="TreeGrafter"/>
</dbReference>
<dbReference type="GO" id="GO:0045295">
    <property type="term" value="F:gamma-catenin binding"/>
    <property type="evidence" value="ECO:0007669"/>
    <property type="project" value="TreeGrafter"/>
</dbReference>
<dbReference type="GO" id="GO:0016342">
    <property type="term" value="C:catenin complex"/>
    <property type="evidence" value="ECO:0007669"/>
    <property type="project" value="TreeGrafter"/>
</dbReference>
<feature type="region of interest" description="Disordered" evidence="4">
    <location>
        <begin position="147"/>
        <end position="225"/>
    </location>
</feature>
<protein>
    <submittedName>
        <fullName evidence="6">Adenomatous polyposis coli protein</fullName>
    </submittedName>
</protein>
<dbReference type="AlphaFoldDB" id="A0AA35WZZ1"/>
<dbReference type="GO" id="GO:0007026">
    <property type="term" value="P:negative regulation of microtubule depolymerization"/>
    <property type="evidence" value="ECO:0007669"/>
    <property type="project" value="TreeGrafter"/>
</dbReference>
<dbReference type="InterPro" id="IPR026818">
    <property type="entry name" value="Apc_fam"/>
</dbReference>
<evidence type="ECO:0000256" key="5">
    <source>
        <dbReference type="SAM" id="SignalP"/>
    </source>
</evidence>
<dbReference type="SUPFAM" id="SSF48371">
    <property type="entry name" value="ARM repeat"/>
    <property type="match status" value="1"/>
</dbReference>
<dbReference type="InterPro" id="IPR011989">
    <property type="entry name" value="ARM-like"/>
</dbReference>
<evidence type="ECO:0000256" key="4">
    <source>
        <dbReference type="SAM" id="MobiDB-lite"/>
    </source>
</evidence>
<evidence type="ECO:0000256" key="3">
    <source>
        <dbReference type="PROSITE-ProRule" id="PRU00259"/>
    </source>
</evidence>
<dbReference type="InterPro" id="IPR016024">
    <property type="entry name" value="ARM-type_fold"/>
</dbReference>
<dbReference type="InterPro" id="IPR000225">
    <property type="entry name" value="Armadillo"/>
</dbReference>
<accession>A0AA35WZZ1</accession>
<feature type="signal peptide" evidence="5">
    <location>
        <begin position="1"/>
        <end position="15"/>
    </location>
</feature>
<evidence type="ECO:0000313" key="7">
    <source>
        <dbReference type="Proteomes" id="UP001174909"/>
    </source>
</evidence>
<evidence type="ECO:0000256" key="2">
    <source>
        <dbReference type="ARBA" id="ARBA00022687"/>
    </source>
</evidence>
<keyword evidence="2" id="KW-0879">Wnt signaling pathway</keyword>
<feature type="chain" id="PRO_5041394440" evidence="5">
    <location>
        <begin position="16"/>
        <end position="1249"/>
    </location>
</feature>
<proteinExistence type="inferred from homology"/>
<dbReference type="GO" id="GO:0016055">
    <property type="term" value="P:Wnt signaling pathway"/>
    <property type="evidence" value="ECO:0007669"/>
    <property type="project" value="UniProtKB-KW"/>
</dbReference>
<organism evidence="6 7">
    <name type="scientific">Geodia barretti</name>
    <name type="common">Barrett's horny sponge</name>
    <dbReference type="NCBI Taxonomy" id="519541"/>
    <lineage>
        <taxon>Eukaryota</taxon>
        <taxon>Metazoa</taxon>
        <taxon>Porifera</taxon>
        <taxon>Demospongiae</taxon>
        <taxon>Heteroscleromorpha</taxon>
        <taxon>Tetractinellida</taxon>
        <taxon>Astrophorina</taxon>
        <taxon>Geodiidae</taxon>
        <taxon>Geodia</taxon>
    </lineage>
</organism>
<dbReference type="GO" id="GO:0008013">
    <property type="term" value="F:beta-catenin binding"/>
    <property type="evidence" value="ECO:0007669"/>
    <property type="project" value="InterPro"/>
</dbReference>
<feature type="compositionally biased region" description="Polar residues" evidence="4">
    <location>
        <begin position="386"/>
        <end position="395"/>
    </location>
</feature>